<evidence type="ECO:0000259" key="1">
    <source>
        <dbReference type="Pfam" id="PF21836"/>
    </source>
</evidence>
<dbReference type="EMBL" id="JBEXZR010000011">
    <property type="protein sequence ID" value="MEU0708592.1"/>
    <property type="molecule type" value="Genomic_DNA"/>
</dbReference>
<evidence type="ECO:0000313" key="3">
    <source>
        <dbReference type="Proteomes" id="UP001550378"/>
    </source>
</evidence>
<organism evidence="2 3">
    <name type="scientific">Streptomyces lavendulocolor</name>
    <dbReference type="NCBI Taxonomy" id="67316"/>
    <lineage>
        <taxon>Bacteria</taxon>
        <taxon>Bacillati</taxon>
        <taxon>Actinomycetota</taxon>
        <taxon>Actinomycetes</taxon>
        <taxon>Kitasatosporales</taxon>
        <taxon>Streptomycetaceae</taxon>
        <taxon>Streptomyces</taxon>
    </lineage>
</organism>
<name>A0ABV2W4Y5_9ACTN</name>
<keyword evidence="3" id="KW-1185">Reference proteome</keyword>
<dbReference type="RefSeq" id="WP_359657569.1">
    <property type="nucleotide sequence ID" value="NZ_JBEXZO010000006.1"/>
</dbReference>
<dbReference type="InterPro" id="IPR054190">
    <property type="entry name" value="DUF6895"/>
</dbReference>
<dbReference type="Pfam" id="PF21836">
    <property type="entry name" value="DUF6895"/>
    <property type="match status" value="1"/>
</dbReference>
<sequence>MSHAWADERRDLVREVTARALGWLHRNRHLGSFPADTSAELADPDGVYKPLGESALAAGMVRRAAAVLPDDQDAARTLLEFGWDQLRRGDLLYERQLRHPMMTDPMEVYAHFAAAGYRHGRLDGLLAHLAATDSYQSVEQMPNRRLAVANAARLTGLSYLADWASLTESTWLGRRPEPWLLDWMTAYCMTHTVFHVTDWGRRPHALSDAVVEYLTRWLPVWAEVWTEIGEWDLLAELVIVDACLPRPRFPEDAWRRLAAVQRADGLVPRDGEPVDSSERQAFADHHHTTAVVTLAGALTLWRDSDAVPAG</sequence>
<comment type="caution">
    <text evidence="2">The sequence shown here is derived from an EMBL/GenBank/DDBJ whole genome shotgun (WGS) entry which is preliminary data.</text>
</comment>
<reference evidence="2 3" key="1">
    <citation type="submission" date="2024-06" db="EMBL/GenBank/DDBJ databases">
        <title>The Natural Products Discovery Center: Release of the First 8490 Sequenced Strains for Exploring Actinobacteria Biosynthetic Diversity.</title>
        <authorList>
            <person name="Kalkreuter E."/>
            <person name="Kautsar S.A."/>
            <person name="Yang D."/>
            <person name="Bader C.D."/>
            <person name="Teijaro C.N."/>
            <person name="Fluegel L."/>
            <person name="Davis C.M."/>
            <person name="Simpson J.R."/>
            <person name="Lauterbach L."/>
            <person name="Steele A.D."/>
            <person name="Gui C."/>
            <person name="Meng S."/>
            <person name="Li G."/>
            <person name="Viehrig K."/>
            <person name="Ye F."/>
            <person name="Su P."/>
            <person name="Kiefer A.F."/>
            <person name="Nichols A."/>
            <person name="Cepeda A.J."/>
            <person name="Yan W."/>
            <person name="Fan B."/>
            <person name="Jiang Y."/>
            <person name="Adhikari A."/>
            <person name="Zheng C.-J."/>
            <person name="Schuster L."/>
            <person name="Cowan T.M."/>
            <person name="Smanski M.J."/>
            <person name="Chevrette M.G."/>
            <person name="De Carvalho L.P.S."/>
            <person name="Shen B."/>
        </authorList>
    </citation>
    <scope>NUCLEOTIDE SEQUENCE [LARGE SCALE GENOMIC DNA]</scope>
    <source>
        <strain evidence="2 3">NPDC006337</strain>
    </source>
</reference>
<evidence type="ECO:0000313" key="2">
    <source>
        <dbReference type="EMBL" id="MEU0708592.1"/>
    </source>
</evidence>
<dbReference type="Proteomes" id="UP001550378">
    <property type="component" value="Unassembled WGS sequence"/>
</dbReference>
<accession>A0ABV2W4Y5</accession>
<proteinExistence type="predicted"/>
<protein>
    <recommendedName>
        <fullName evidence="1">DUF6895 domain-containing protein</fullName>
    </recommendedName>
</protein>
<gene>
    <name evidence="2" type="ORF">ABZ508_14665</name>
</gene>
<feature type="domain" description="DUF6895" evidence="1">
    <location>
        <begin position="18"/>
        <end position="297"/>
    </location>
</feature>